<protein>
    <submittedName>
        <fullName evidence="2">Uncharacterized protein</fullName>
    </submittedName>
</protein>
<proteinExistence type="predicted"/>
<dbReference type="Proteomes" id="UP000294003">
    <property type="component" value="Unassembled WGS sequence"/>
</dbReference>
<organism evidence="2 3">
    <name type="scientific">Monosporascus cannonballus</name>
    <dbReference type="NCBI Taxonomy" id="155416"/>
    <lineage>
        <taxon>Eukaryota</taxon>
        <taxon>Fungi</taxon>
        <taxon>Dikarya</taxon>
        <taxon>Ascomycota</taxon>
        <taxon>Pezizomycotina</taxon>
        <taxon>Sordariomycetes</taxon>
        <taxon>Xylariomycetidae</taxon>
        <taxon>Xylariales</taxon>
        <taxon>Xylariales incertae sedis</taxon>
        <taxon>Monosporascus</taxon>
    </lineage>
</organism>
<evidence type="ECO:0000313" key="3">
    <source>
        <dbReference type="Proteomes" id="UP000294003"/>
    </source>
</evidence>
<evidence type="ECO:0000256" key="1">
    <source>
        <dbReference type="SAM" id="MobiDB-lite"/>
    </source>
</evidence>
<comment type="caution">
    <text evidence="2">The sequence shown here is derived from an EMBL/GenBank/DDBJ whole genome shotgun (WGS) entry which is preliminary data.</text>
</comment>
<evidence type="ECO:0000313" key="2">
    <source>
        <dbReference type="EMBL" id="RYO95032.1"/>
    </source>
</evidence>
<gene>
    <name evidence="2" type="ORF">DL762_000225</name>
</gene>
<reference evidence="2 3" key="1">
    <citation type="submission" date="2018-06" db="EMBL/GenBank/DDBJ databases">
        <title>Complete Genomes of Monosporascus.</title>
        <authorList>
            <person name="Robinson A.J."/>
            <person name="Natvig D.O."/>
        </authorList>
    </citation>
    <scope>NUCLEOTIDE SEQUENCE [LARGE SCALE GENOMIC DNA]</scope>
    <source>
        <strain evidence="2 3">CBS 609.92</strain>
    </source>
</reference>
<feature type="compositionally biased region" description="Basic and acidic residues" evidence="1">
    <location>
        <begin position="17"/>
        <end position="30"/>
    </location>
</feature>
<dbReference type="EMBL" id="QJNS01000005">
    <property type="protein sequence ID" value="RYO95032.1"/>
    <property type="molecule type" value="Genomic_DNA"/>
</dbReference>
<sequence>MAPIVPFHTPTTTSRGGSERHTHPRDRVGRQDPAPADAELRRVPEKGLPGPRARTPSAHRVWKTRVRRLVAE</sequence>
<feature type="region of interest" description="Disordered" evidence="1">
    <location>
        <begin position="1"/>
        <end position="60"/>
    </location>
</feature>
<accession>A0ABY0HK75</accession>
<keyword evidence="3" id="KW-1185">Reference proteome</keyword>
<name>A0ABY0HK75_9PEZI</name>